<sequence length="21" mass="2580">YLGEIKQVMLLFTIIMEYLMM</sequence>
<accession>A0A382SN35</accession>
<dbReference type="AlphaFoldDB" id="A0A382SN35"/>
<name>A0A382SN35_9ZZZZ</name>
<evidence type="ECO:0000313" key="1">
    <source>
        <dbReference type="EMBL" id="SVD11299.1"/>
    </source>
</evidence>
<protein>
    <submittedName>
        <fullName evidence="1">Uncharacterized protein</fullName>
    </submittedName>
</protein>
<feature type="non-terminal residue" evidence="1">
    <location>
        <position position="1"/>
    </location>
</feature>
<gene>
    <name evidence="1" type="ORF">METZ01_LOCUS364153</name>
</gene>
<dbReference type="EMBL" id="UINC01130308">
    <property type="protein sequence ID" value="SVD11299.1"/>
    <property type="molecule type" value="Genomic_DNA"/>
</dbReference>
<organism evidence="1">
    <name type="scientific">marine metagenome</name>
    <dbReference type="NCBI Taxonomy" id="408172"/>
    <lineage>
        <taxon>unclassified sequences</taxon>
        <taxon>metagenomes</taxon>
        <taxon>ecological metagenomes</taxon>
    </lineage>
</organism>
<reference evidence="1" key="1">
    <citation type="submission" date="2018-05" db="EMBL/GenBank/DDBJ databases">
        <authorList>
            <person name="Lanie J.A."/>
            <person name="Ng W.-L."/>
            <person name="Kazmierczak K.M."/>
            <person name="Andrzejewski T.M."/>
            <person name="Davidsen T.M."/>
            <person name="Wayne K.J."/>
            <person name="Tettelin H."/>
            <person name="Glass J.I."/>
            <person name="Rusch D."/>
            <person name="Podicherti R."/>
            <person name="Tsui H.-C.T."/>
            <person name="Winkler M.E."/>
        </authorList>
    </citation>
    <scope>NUCLEOTIDE SEQUENCE</scope>
</reference>
<proteinExistence type="predicted"/>